<protein>
    <submittedName>
        <fullName evidence="1">Uncharacterized protein</fullName>
    </submittedName>
</protein>
<keyword evidence="2" id="KW-1185">Reference proteome</keyword>
<evidence type="ECO:0000313" key="1">
    <source>
        <dbReference type="EMBL" id="KAI5385239.1"/>
    </source>
</evidence>
<organism evidence="1 2">
    <name type="scientific">Pisum sativum</name>
    <name type="common">Garden pea</name>
    <name type="synonym">Lathyrus oleraceus</name>
    <dbReference type="NCBI Taxonomy" id="3888"/>
    <lineage>
        <taxon>Eukaryota</taxon>
        <taxon>Viridiplantae</taxon>
        <taxon>Streptophyta</taxon>
        <taxon>Embryophyta</taxon>
        <taxon>Tracheophyta</taxon>
        <taxon>Spermatophyta</taxon>
        <taxon>Magnoliopsida</taxon>
        <taxon>eudicotyledons</taxon>
        <taxon>Gunneridae</taxon>
        <taxon>Pentapetalae</taxon>
        <taxon>rosids</taxon>
        <taxon>fabids</taxon>
        <taxon>Fabales</taxon>
        <taxon>Fabaceae</taxon>
        <taxon>Papilionoideae</taxon>
        <taxon>50 kb inversion clade</taxon>
        <taxon>NPAAA clade</taxon>
        <taxon>Hologalegina</taxon>
        <taxon>IRL clade</taxon>
        <taxon>Fabeae</taxon>
        <taxon>Lathyrus</taxon>
    </lineage>
</organism>
<comment type="caution">
    <text evidence="1">The sequence shown here is derived from an EMBL/GenBank/DDBJ whole genome shotgun (WGS) entry which is preliminary data.</text>
</comment>
<dbReference type="Gramene" id="Psat07G0200500-T1">
    <property type="protein sequence ID" value="KAI5385239.1"/>
    <property type="gene ID" value="KIW84_072005"/>
</dbReference>
<dbReference type="Proteomes" id="UP001058974">
    <property type="component" value="Chromosome 7"/>
</dbReference>
<proteinExistence type="predicted"/>
<dbReference type="AlphaFoldDB" id="A0A9D4ZVG7"/>
<accession>A0A9D4ZVG7</accession>
<dbReference type="EMBL" id="JAMSHJ010000007">
    <property type="protein sequence ID" value="KAI5385239.1"/>
    <property type="molecule type" value="Genomic_DNA"/>
</dbReference>
<reference evidence="1 2" key="1">
    <citation type="journal article" date="2022" name="Nat. Genet.">
        <title>Improved pea reference genome and pan-genome highlight genomic features and evolutionary characteristics.</title>
        <authorList>
            <person name="Yang T."/>
            <person name="Liu R."/>
            <person name="Luo Y."/>
            <person name="Hu S."/>
            <person name="Wang D."/>
            <person name="Wang C."/>
            <person name="Pandey M.K."/>
            <person name="Ge S."/>
            <person name="Xu Q."/>
            <person name="Li N."/>
            <person name="Li G."/>
            <person name="Huang Y."/>
            <person name="Saxena R.K."/>
            <person name="Ji Y."/>
            <person name="Li M."/>
            <person name="Yan X."/>
            <person name="He Y."/>
            <person name="Liu Y."/>
            <person name="Wang X."/>
            <person name="Xiang C."/>
            <person name="Varshney R.K."/>
            <person name="Ding H."/>
            <person name="Gao S."/>
            <person name="Zong X."/>
        </authorList>
    </citation>
    <scope>NUCLEOTIDE SEQUENCE [LARGE SCALE GENOMIC DNA]</scope>
    <source>
        <strain evidence="1 2">cv. Zhongwan 6</strain>
    </source>
</reference>
<sequence length="119" mass="13706">MKLQISRGNSPTRHNTLRTRRIKWQFPHRSERFVQILLTRSQGYKRHSVIPLVSENPKQKIAKNSDSPIQILIRKAAELRRLCDVHFDSSIIGVKLKLDVRDLAIRFRCVGKPALKGGA</sequence>
<gene>
    <name evidence="1" type="ORF">KIW84_072005</name>
</gene>
<evidence type="ECO:0000313" key="2">
    <source>
        <dbReference type="Proteomes" id="UP001058974"/>
    </source>
</evidence>
<name>A0A9D4ZVG7_PEA</name>